<sequence>NHGNKTGNKTGSNEAAAKAYAIGGGANPDSNVVTRTFLLNNCYASMLFDSVADRSFVSSTFSALLDVAPSTLDTSYAIELADGKFLETNVILRGCTL</sequence>
<gene>
    <name evidence="1" type="ORF">Tci_918484</name>
</gene>
<dbReference type="AlphaFoldDB" id="A0A699WFU2"/>
<reference evidence="1" key="1">
    <citation type="journal article" date="2019" name="Sci. Rep.">
        <title>Draft genome of Tanacetum cinerariifolium, the natural source of mosquito coil.</title>
        <authorList>
            <person name="Yamashiro T."/>
            <person name="Shiraishi A."/>
            <person name="Satake H."/>
            <person name="Nakayama K."/>
        </authorList>
    </citation>
    <scope>NUCLEOTIDE SEQUENCE</scope>
</reference>
<comment type="caution">
    <text evidence="1">The sequence shown here is derived from an EMBL/GenBank/DDBJ whole genome shotgun (WGS) entry which is preliminary data.</text>
</comment>
<keyword evidence="1" id="KW-0548">Nucleotidyltransferase</keyword>
<dbReference type="EMBL" id="BKCJ011676051">
    <property type="protein sequence ID" value="GFD46515.1"/>
    <property type="molecule type" value="Genomic_DNA"/>
</dbReference>
<organism evidence="1">
    <name type="scientific">Tanacetum cinerariifolium</name>
    <name type="common">Dalmatian daisy</name>
    <name type="synonym">Chrysanthemum cinerariifolium</name>
    <dbReference type="NCBI Taxonomy" id="118510"/>
    <lineage>
        <taxon>Eukaryota</taxon>
        <taxon>Viridiplantae</taxon>
        <taxon>Streptophyta</taxon>
        <taxon>Embryophyta</taxon>
        <taxon>Tracheophyta</taxon>
        <taxon>Spermatophyta</taxon>
        <taxon>Magnoliopsida</taxon>
        <taxon>eudicotyledons</taxon>
        <taxon>Gunneridae</taxon>
        <taxon>Pentapetalae</taxon>
        <taxon>asterids</taxon>
        <taxon>campanulids</taxon>
        <taxon>Asterales</taxon>
        <taxon>Asteraceae</taxon>
        <taxon>Asteroideae</taxon>
        <taxon>Anthemideae</taxon>
        <taxon>Anthemidinae</taxon>
        <taxon>Tanacetum</taxon>
    </lineage>
</organism>
<keyword evidence="1" id="KW-0808">Transferase</keyword>
<dbReference type="GO" id="GO:0003964">
    <property type="term" value="F:RNA-directed DNA polymerase activity"/>
    <property type="evidence" value="ECO:0007669"/>
    <property type="project" value="UniProtKB-KW"/>
</dbReference>
<protein>
    <submittedName>
        <fullName evidence="1">Reverse transcriptase domain-containing protein</fullName>
    </submittedName>
</protein>
<keyword evidence="1" id="KW-0695">RNA-directed DNA polymerase</keyword>
<feature type="non-terminal residue" evidence="1">
    <location>
        <position position="1"/>
    </location>
</feature>
<name>A0A699WFU2_TANCI</name>
<evidence type="ECO:0000313" key="1">
    <source>
        <dbReference type="EMBL" id="GFD46515.1"/>
    </source>
</evidence>
<proteinExistence type="predicted"/>
<dbReference type="Pfam" id="PF08284">
    <property type="entry name" value="RVP_2"/>
    <property type="match status" value="1"/>
</dbReference>
<accession>A0A699WFU2</accession>